<protein>
    <submittedName>
        <fullName evidence="1">Uncharacterized protein</fullName>
    </submittedName>
</protein>
<gene>
    <name evidence="1" type="ORF">EJ104_03630</name>
</gene>
<evidence type="ECO:0000313" key="1">
    <source>
        <dbReference type="EMBL" id="RTR29486.1"/>
    </source>
</evidence>
<organism evidence="1 2">
    <name type="scientific">Deinococcus radiophilus</name>
    <dbReference type="NCBI Taxonomy" id="32062"/>
    <lineage>
        <taxon>Bacteria</taxon>
        <taxon>Thermotogati</taxon>
        <taxon>Deinococcota</taxon>
        <taxon>Deinococci</taxon>
        <taxon>Deinococcales</taxon>
        <taxon>Deinococcaceae</taxon>
        <taxon>Deinococcus</taxon>
    </lineage>
</organism>
<reference evidence="1 2" key="1">
    <citation type="submission" date="2018-12" db="EMBL/GenBank/DDBJ databases">
        <title>Deinococcus radiophilus ATCC 27603 genome sequencing and assembly.</title>
        <authorList>
            <person name="Maclea K.S."/>
            <person name="Maynard C.R."/>
        </authorList>
    </citation>
    <scope>NUCLEOTIDE SEQUENCE [LARGE SCALE GENOMIC DNA]</scope>
    <source>
        <strain evidence="1 2">ATCC 27603</strain>
    </source>
</reference>
<proteinExistence type="predicted"/>
<comment type="caution">
    <text evidence="1">The sequence shown here is derived from an EMBL/GenBank/DDBJ whole genome shotgun (WGS) entry which is preliminary data.</text>
</comment>
<dbReference type="RefSeq" id="WP_126351397.1">
    <property type="nucleotide sequence ID" value="NZ_CP086380.1"/>
</dbReference>
<dbReference type="EMBL" id="RXPE01000004">
    <property type="protein sequence ID" value="RTR29486.1"/>
    <property type="molecule type" value="Genomic_DNA"/>
</dbReference>
<dbReference type="AlphaFoldDB" id="A0A431W223"/>
<sequence>MEQLATPEELAAFSQRFEFGDAIIRGVQLQGNTCQIRLECRVMHSGEWVRLTLLVDGLYAFRFSQPAPTAWNVISSQLTVLAEDKLFYLELGGLPDPPGHATDLLASPFFCSGRKLSYVIEAVT</sequence>
<accession>A0A431W223</accession>
<name>A0A431W223_9DEIO</name>
<dbReference type="Proteomes" id="UP000277766">
    <property type="component" value="Unassembled WGS sequence"/>
</dbReference>
<evidence type="ECO:0000313" key="2">
    <source>
        <dbReference type="Proteomes" id="UP000277766"/>
    </source>
</evidence>
<keyword evidence="2" id="KW-1185">Reference proteome</keyword>